<dbReference type="AlphaFoldDB" id="A0A077NBW5"/>
<evidence type="ECO:0000313" key="1">
    <source>
        <dbReference type="EMBL" id="CDG96464.1"/>
    </source>
</evidence>
<dbReference type="EMBL" id="CBSW010000122">
    <property type="protein sequence ID" value="CDG96464.1"/>
    <property type="molecule type" value="Genomic_DNA"/>
</dbReference>
<dbReference type="Proteomes" id="UP000028511">
    <property type="component" value="Unassembled WGS sequence"/>
</dbReference>
<dbReference type="HOGENOM" id="CLU_209913_0_0_6"/>
<name>A0A077NBW5_XENBV</name>
<protein>
    <submittedName>
        <fullName evidence="1">Uncharacterized protein</fullName>
    </submittedName>
</protein>
<reference evidence="1" key="1">
    <citation type="submission" date="2013-07" db="EMBL/GenBank/DDBJ databases">
        <title>Sub-species coevolution in mutualistic symbiosis.</title>
        <authorList>
            <person name="Murfin K."/>
            <person name="Klassen J."/>
            <person name="Lee M."/>
            <person name="Forst S."/>
            <person name="Stock P."/>
            <person name="Goodrich-Blair H."/>
        </authorList>
    </citation>
    <scope>NUCLEOTIDE SEQUENCE [LARGE SCALE GENOMIC DNA]</scope>
    <source>
        <strain evidence="1">Puntauvense</strain>
    </source>
</reference>
<comment type="caution">
    <text evidence="1">The sequence shown here is derived from an EMBL/GenBank/DDBJ whole genome shotgun (WGS) entry which is preliminary data.</text>
</comment>
<proteinExistence type="predicted"/>
<sequence>MDVSEIRTVLEAPTPYKKQPSLFVTVMVENHTVLAPPTKIKKYTVTHDQWRLNKSSS</sequence>
<accession>A0A077NBW5</accession>
<organism evidence="1">
    <name type="scientific">Xenorhabdus bovienii str. puntauvense</name>
    <dbReference type="NCBI Taxonomy" id="1398201"/>
    <lineage>
        <taxon>Bacteria</taxon>
        <taxon>Pseudomonadati</taxon>
        <taxon>Pseudomonadota</taxon>
        <taxon>Gammaproteobacteria</taxon>
        <taxon>Enterobacterales</taxon>
        <taxon>Morganellaceae</taxon>
        <taxon>Xenorhabdus</taxon>
    </lineage>
</organism>
<gene>
    <name evidence="1" type="ORF">XBP1_2080047</name>
</gene>